<name>A0A139A777_GONPJ</name>
<gene>
    <name evidence="1" type="ORF">M427DRAFT_137019</name>
</gene>
<evidence type="ECO:0000313" key="2">
    <source>
        <dbReference type="Proteomes" id="UP000070544"/>
    </source>
</evidence>
<evidence type="ECO:0000313" key="1">
    <source>
        <dbReference type="EMBL" id="KXS12676.1"/>
    </source>
</evidence>
<dbReference type="EMBL" id="KQ965785">
    <property type="protein sequence ID" value="KXS12676.1"/>
    <property type="molecule type" value="Genomic_DNA"/>
</dbReference>
<keyword evidence="2" id="KW-1185">Reference proteome</keyword>
<organism evidence="1 2">
    <name type="scientific">Gonapodya prolifera (strain JEL478)</name>
    <name type="common">Monoblepharis prolifera</name>
    <dbReference type="NCBI Taxonomy" id="1344416"/>
    <lineage>
        <taxon>Eukaryota</taxon>
        <taxon>Fungi</taxon>
        <taxon>Fungi incertae sedis</taxon>
        <taxon>Chytridiomycota</taxon>
        <taxon>Chytridiomycota incertae sedis</taxon>
        <taxon>Monoblepharidomycetes</taxon>
        <taxon>Monoblepharidales</taxon>
        <taxon>Gonapodyaceae</taxon>
        <taxon>Gonapodya</taxon>
    </lineage>
</organism>
<proteinExistence type="predicted"/>
<accession>A0A139A777</accession>
<dbReference type="AlphaFoldDB" id="A0A139A777"/>
<sequence>MAFPCAARCTNSLPSTPLLSLGARWAFSVSATRQSDTTGFGSSYQRHPLMSTRSPDWHYVGGVDCLPRVERYPAGCLSQPSKRQSLREGGSRHLDMFPTSTNAPASRGLAPLFPVVGQVENPRRWDTPVPGYGAHSPTTPLSPSIDGTTSAVRAEMATLRVSMKRLRMTKMNKHKLRKLRRRDRK</sequence>
<reference evidence="1 2" key="1">
    <citation type="journal article" date="2015" name="Genome Biol. Evol.">
        <title>Phylogenomic analyses indicate that early fungi evolved digesting cell walls of algal ancestors of land plants.</title>
        <authorList>
            <person name="Chang Y."/>
            <person name="Wang S."/>
            <person name="Sekimoto S."/>
            <person name="Aerts A.L."/>
            <person name="Choi C."/>
            <person name="Clum A."/>
            <person name="LaButti K.M."/>
            <person name="Lindquist E.A."/>
            <person name="Yee Ngan C."/>
            <person name="Ohm R.A."/>
            <person name="Salamov A.A."/>
            <person name="Grigoriev I.V."/>
            <person name="Spatafora J.W."/>
            <person name="Berbee M.L."/>
        </authorList>
    </citation>
    <scope>NUCLEOTIDE SEQUENCE [LARGE SCALE GENOMIC DNA]</scope>
    <source>
        <strain evidence="1 2">JEL478</strain>
    </source>
</reference>
<dbReference type="Proteomes" id="UP000070544">
    <property type="component" value="Unassembled WGS sequence"/>
</dbReference>
<protein>
    <submittedName>
        <fullName evidence="1">Uncharacterized protein</fullName>
    </submittedName>
</protein>